<dbReference type="OrthoDB" id="9803988at2"/>
<evidence type="ECO:0000313" key="7">
    <source>
        <dbReference type="Proteomes" id="UP000035100"/>
    </source>
</evidence>
<dbReference type="Proteomes" id="UP000035100">
    <property type="component" value="Unassembled WGS sequence"/>
</dbReference>
<proteinExistence type="inferred from homology"/>
<dbReference type="STRING" id="1123501.Wenmar_03647"/>
<dbReference type="RefSeq" id="WP_026198328.1">
    <property type="nucleotide sequence ID" value="NZ_KN848375.1"/>
</dbReference>
<protein>
    <submittedName>
        <fullName evidence="6">ABC-type oligopeptide transport system, periplasmic component</fullName>
    </submittedName>
</protein>
<feature type="domain" description="Solute-binding protein family 5" evidence="5">
    <location>
        <begin position="103"/>
        <end position="507"/>
    </location>
</feature>
<dbReference type="SUPFAM" id="SSF53850">
    <property type="entry name" value="Periplasmic binding protein-like II"/>
    <property type="match status" value="1"/>
</dbReference>
<dbReference type="AlphaFoldDB" id="A0A0D0P8M0"/>
<dbReference type="GO" id="GO:0015833">
    <property type="term" value="P:peptide transport"/>
    <property type="evidence" value="ECO:0007669"/>
    <property type="project" value="TreeGrafter"/>
</dbReference>
<dbReference type="PANTHER" id="PTHR30290:SF64">
    <property type="entry name" value="ABC TRANSPORTER PERIPLASMIC BINDING PROTEIN"/>
    <property type="match status" value="1"/>
</dbReference>
<dbReference type="PANTHER" id="PTHR30290">
    <property type="entry name" value="PERIPLASMIC BINDING COMPONENT OF ABC TRANSPORTER"/>
    <property type="match status" value="1"/>
</dbReference>
<evidence type="ECO:0000256" key="2">
    <source>
        <dbReference type="ARBA" id="ARBA00005695"/>
    </source>
</evidence>
<feature type="chain" id="PRO_5002218020" evidence="4">
    <location>
        <begin position="25"/>
        <end position="602"/>
    </location>
</feature>
<comment type="caution">
    <text evidence="6">The sequence shown here is derived from an EMBL/GenBank/DDBJ whole genome shotgun (WGS) entry which is preliminary data.</text>
</comment>
<dbReference type="Gene3D" id="3.10.105.10">
    <property type="entry name" value="Dipeptide-binding Protein, Domain 3"/>
    <property type="match status" value="1"/>
</dbReference>
<organism evidence="6 7">
    <name type="scientific">Wenxinia marina DSM 24838</name>
    <dbReference type="NCBI Taxonomy" id="1123501"/>
    <lineage>
        <taxon>Bacteria</taxon>
        <taxon>Pseudomonadati</taxon>
        <taxon>Pseudomonadota</taxon>
        <taxon>Alphaproteobacteria</taxon>
        <taxon>Rhodobacterales</taxon>
        <taxon>Roseobacteraceae</taxon>
        <taxon>Wenxinia</taxon>
    </lineage>
</organism>
<keyword evidence="7" id="KW-1185">Reference proteome</keyword>
<name>A0A0D0P8M0_9RHOB</name>
<evidence type="ECO:0000259" key="5">
    <source>
        <dbReference type="Pfam" id="PF00496"/>
    </source>
</evidence>
<dbReference type="InterPro" id="IPR000914">
    <property type="entry name" value="SBP_5_dom"/>
</dbReference>
<evidence type="ECO:0000256" key="4">
    <source>
        <dbReference type="SAM" id="SignalP"/>
    </source>
</evidence>
<evidence type="ECO:0000256" key="1">
    <source>
        <dbReference type="ARBA" id="ARBA00004418"/>
    </source>
</evidence>
<dbReference type="PIRSF" id="PIRSF002741">
    <property type="entry name" value="MppA"/>
    <property type="match status" value="1"/>
</dbReference>
<gene>
    <name evidence="6" type="ORF">Wenmar_03647</name>
</gene>
<dbReference type="EMBL" id="AONG01000019">
    <property type="protein sequence ID" value="KIQ67916.1"/>
    <property type="molecule type" value="Genomic_DNA"/>
</dbReference>
<evidence type="ECO:0000256" key="3">
    <source>
        <dbReference type="ARBA" id="ARBA00022729"/>
    </source>
</evidence>
<comment type="subcellular location">
    <subcellularLocation>
        <location evidence="1">Periplasm</location>
    </subcellularLocation>
</comment>
<evidence type="ECO:0000313" key="6">
    <source>
        <dbReference type="EMBL" id="KIQ67916.1"/>
    </source>
</evidence>
<comment type="similarity">
    <text evidence="2">Belongs to the bacterial solute-binding protein 5 family.</text>
</comment>
<dbReference type="PATRIC" id="fig|1123501.6.peg.3774"/>
<sequence length="602" mass="67525">MRPHFFARLGAGCLAAALALGATAAGAQQHGIAMYGEPALPPGFVSLPYANPDAPIGGSLATAEVGSFDSLNPYIRKGNVPWQLTYLVSESLMGRTLDEPFTLYGLLAESVETAEDRSWVEFTLRPESEFSDGTPVTVEDVIWSYETLGTQGHPRYASFWSQIESIEATGERSVRITFNTENRELALIAGMRPILQKAQWEGVDFAESDGQVVPITSGPYVVSDYEYGRYVELTRNPDYWGWDVPFRVGTMNLDTIRMDFFGDETAAFEAFKSGETDFTREFNYARWSQQYDFPRAENGEVVKEVLPHGRPSGMTGFVMNTRRAPFDDWRVRDAMMHVFNFEFINDAMTGGEQPRITSYFSNSPLGMTDGPAEGRVREFLERYDDLPEGALEGYALPVSDGSERNRAGIATALERFEEAGWTVQDGRLTNEAGEPMELEILLEQGSTENQSIIDMYVQSLERVGIFPQITLVDSAQYKERTDAYDFDMTYYRRALSLSPGNEQYLYFGSDLADEPGGRNLMGVKSEAIDGLIDTLLTSTSQDDFLAAAQALDRVLTAGRFVIPTYQWNVSWIAYDANLHHPETIPIFGDWPGWQPDVWWYEE</sequence>
<dbReference type="Pfam" id="PF00496">
    <property type="entry name" value="SBP_bac_5"/>
    <property type="match status" value="1"/>
</dbReference>
<dbReference type="CDD" id="cd08497">
    <property type="entry name" value="MbnE-like"/>
    <property type="match status" value="1"/>
</dbReference>
<dbReference type="GO" id="GO:0042884">
    <property type="term" value="P:microcin transport"/>
    <property type="evidence" value="ECO:0007669"/>
    <property type="project" value="TreeGrafter"/>
</dbReference>
<dbReference type="GO" id="GO:0030288">
    <property type="term" value="C:outer membrane-bounded periplasmic space"/>
    <property type="evidence" value="ECO:0007669"/>
    <property type="project" value="TreeGrafter"/>
</dbReference>
<dbReference type="Gene3D" id="3.40.190.10">
    <property type="entry name" value="Periplasmic binding protein-like II"/>
    <property type="match status" value="1"/>
</dbReference>
<dbReference type="InterPro" id="IPR039424">
    <property type="entry name" value="SBP_5"/>
</dbReference>
<keyword evidence="3 4" id="KW-0732">Signal</keyword>
<dbReference type="eggNOG" id="COG4166">
    <property type="taxonomic scope" value="Bacteria"/>
</dbReference>
<feature type="signal peptide" evidence="4">
    <location>
        <begin position="1"/>
        <end position="24"/>
    </location>
</feature>
<reference evidence="6 7" key="1">
    <citation type="submission" date="2013-01" db="EMBL/GenBank/DDBJ databases">
        <authorList>
            <person name="Fiebig A."/>
            <person name="Goeker M."/>
            <person name="Klenk H.-P.P."/>
        </authorList>
    </citation>
    <scope>NUCLEOTIDE SEQUENCE [LARGE SCALE GENOMIC DNA]</scope>
    <source>
        <strain evidence="6 7">DSM 24838</strain>
    </source>
</reference>
<dbReference type="InterPro" id="IPR030678">
    <property type="entry name" value="Peptide/Ni-bd"/>
</dbReference>
<dbReference type="GO" id="GO:1904680">
    <property type="term" value="F:peptide transmembrane transporter activity"/>
    <property type="evidence" value="ECO:0007669"/>
    <property type="project" value="TreeGrafter"/>
</dbReference>
<dbReference type="GO" id="GO:0043190">
    <property type="term" value="C:ATP-binding cassette (ABC) transporter complex"/>
    <property type="evidence" value="ECO:0007669"/>
    <property type="project" value="InterPro"/>
</dbReference>
<accession>A0A0D0P8M0</accession>